<evidence type="ECO:0000313" key="3">
    <source>
        <dbReference type="Proteomes" id="UP001589645"/>
    </source>
</evidence>
<gene>
    <name evidence="2" type="ORF">ACFFUV_05700</name>
</gene>
<reference evidence="2 3" key="1">
    <citation type="submission" date="2024-09" db="EMBL/GenBank/DDBJ databases">
        <authorList>
            <person name="Sun Q."/>
            <person name="Mori K."/>
        </authorList>
    </citation>
    <scope>NUCLEOTIDE SEQUENCE [LARGE SCALE GENOMIC DNA]</scope>
    <source>
        <strain evidence="2 3">CECT 8064</strain>
    </source>
</reference>
<feature type="region of interest" description="Disordered" evidence="1">
    <location>
        <begin position="690"/>
        <end position="716"/>
    </location>
</feature>
<keyword evidence="3" id="KW-1185">Reference proteome</keyword>
<comment type="caution">
    <text evidence="2">The sequence shown here is derived from an EMBL/GenBank/DDBJ whole genome shotgun (WGS) entry which is preliminary data.</text>
</comment>
<feature type="compositionally biased region" description="Basic residues" evidence="1">
    <location>
        <begin position="690"/>
        <end position="707"/>
    </location>
</feature>
<dbReference type="RefSeq" id="WP_390190379.1">
    <property type="nucleotide sequence ID" value="NZ_JBHMEP010000001.1"/>
</dbReference>
<evidence type="ECO:0000313" key="2">
    <source>
        <dbReference type="EMBL" id="MFB9134466.1"/>
    </source>
</evidence>
<dbReference type="EMBL" id="JBHMEP010000001">
    <property type="protein sequence ID" value="MFB9134466.1"/>
    <property type="molecule type" value="Genomic_DNA"/>
</dbReference>
<evidence type="ECO:0000256" key="1">
    <source>
        <dbReference type="SAM" id="MobiDB-lite"/>
    </source>
</evidence>
<accession>A0ABV5HLK5</accession>
<dbReference type="Proteomes" id="UP001589645">
    <property type="component" value="Unassembled WGS sequence"/>
</dbReference>
<proteinExistence type="predicted"/>
<name>A0ABV5HLK5_9VIBR</name>
<evidence type="ECO:0008006" key="4">
    <source>
        <dbReference type="Google" id="ProtNLM"/>
    </source>
</evidence>
<organism evidence="2 3">
    <name type="scientific">Vibrio olivae</name>
    <dbReference type="NCBI Taxonomy" id="1243002"/>
    <lineage>
        <taxon>Bacteria</taxon>
        <taxon>Pseudomonadati</taxon>
        <taxon>Pseudomonadota</taxon>
        <taxon>Gammaproteobacteria</taxon>
        <taxon>Vibrionales</taxon>
        <taxon>Vibrionaceae</taxon>
        <taxon>Vibrio</taxon>
    </lineage>
</organism>
<protein>
    <recommendedName>
        <fullName evidence="4">Site-specific integrase</fullName>
    </recommendedName>
</protein>
<sequence length="787" mass="90849">MTTSMNILTPKDVCEIKHEMEDRIQATASKLVVTDEKLQLDGTILCYKSIVEGEEHTSKTNLVDIWLPGVAGWEHPVPLLIYPHLTETLITSLDDFASRCEHTVRFPKTTGPSYATYIGRLIEWNLLHGRYRLEHIQKKQIKDLGKQLKKGGMTHAIKLKDRLNEFLKYLDSSPEVLSSFLTFSGSADKKNKIQGIRSSLLARCIGSYSLDNMIPNEFYQKIASHIISAGYRLEDDFLDRGTIEYQQPAAKTLTHYFSCWNDLALMDGVDHLTFSPYPNIKAEAGKLGLPPSRTANIHVDDVVSLLGNAHHWLFNVAPVLIKLIKALRKLKNKSPTKGPNKGGKANERTIRERWIPKFLKTSKIVDELESVAGIKLYREGSANQTTNAKDENVWSVVDCISGLMTACYLVLQIYNARRQAEIQDPIVGIKRQYFRCKSKRHTWYQAFFFNEKHNERLWYTLNKGSTKAIQVLIKLSNAWDEHGYNGLFNVPSFALDDNHHFKCFIYNYNRGGHCRITGDKFLRLSLGREPTDIRESHTYRRIYAIIYHYQYDNADLLALCHQLGHIDPDDTMVYVTEPISRDLHEQLHHKVKLSKNEEREKTYAIKEENRALQKIIDEVDIEKTAEDILGLMLGNTSMGGKYTHYLRRIYRILDNSVTFSDDKNHKINFSDLPPETQSKKMAQVMFDKGHRNRPKPHSSCHRIPNTKRNHDGPCEPESCKRCAYQEVKDIHLSIMEQDLIDLKVIQDDFTQPYTERIQAEQASKNLEYLISHHKNTMSRNQQLFNKR</sequence>